<keyword evidence="2" id="KW-0346">Stress response</keyword>
<accession>A0A0D1KES9</accession>
<evidence type="ECO:0000256" key="2">
    <source>
        <dbReference type="ARBA" id="ARBA00023016"/>
    </source>
</evidence>
<gene>
    <name evidence="3" type="ORF">ab3b_01445</name>
</gene>
<proteinExistence type="predicted"/>
<dbReference type="SUPFAM" id="SSF46565">
    <property type="entry name" value="Chaperone J-domain"/>
    <property type="match status" value="1"/>
</dbReference>
<keyword evidence="1" id="KW-0235">DNA replication</keyword>
<comment type="caution">
    <text evidence="3">The sequence shown here is derived from an EMBL/GenBank/DDBJ whole genome shotgun (WGS) entry which is preliminary data.</text>
</comment>
<dbReference type="GO" id="GO:0006260">
    <property type="term" value="P:DNA replication"/>
    <property type="evidence" value="ECO:0007669"/>
    <property type="project" value="UniProtKB-KW"/>
</dbReference>
<dbReference type="Proteomes" id="UP000032289">
    <property type="component" value="Unassembled WGS sequence"/>
</dbReference>
<sequence length="271" mass="31382">MDIRLHPAYEAAITRIEDLKLTLATAYSRLSDLQTTQVPFTEARYMATIGRYELTAYELYMTVQFLKKRRQLMLQAINQGETPDLEAIEIEINLLNGQLDVKRQELADRLRRAQHIWDAKLLSVEDTQSLKMIYRELVRLLHPDLNPDQTAVEREWFQAAVTAYKAGQLQELALLLEIVQLNNQAAEQHEVVMPIEDLQEQGDQLASKIDTLQAEIDRIMTSFPMYLADALQDDNYITEQVLRIQQQTTRLMAKRSQLLTDLAQMGWVPHD</sequence>
<dbReference type="PATRIC" id="fig|137591.24.peg.1414"/>
<dbReference type="RefSeq" id="WP_043941391.1">
    <property type="nucleotide sequence ID" value="NZ_JWHT01000034.1"/>
</dbReference>
<organism evidence="3 4">
    <name type="scientific">Weissella cibaria</name>
    <dbReference type="NCBI Taxonomy" id="137591"/>
    <lineage>
        <taxon>Bacteria</taxon>
        <taxon>Bacillati</taxon>
        <taxon>Bacillota</taxon>
        <taxon>Bacilli</taxon>
        <taxon>Lactobacillales</taxon>
        <taxon>Lactobacillaceae</taxon>
        <taxon>Weissella</taxon>
    </lineage>
</organism>
<evidence type="ECO:0000256" key="1">
    <source>
        <dbReference type="ARBA" id="ARBA00022705"/>
    </source>
</evidence>
<evidence type="ECO:0008006" key="5">
    <source>
        <dbReference type="Google" id="ProtNLM"/>
    </source>
</evidence>
<dbReference type="InterPro" id="IPR001623">
    <property type="entry name" value="DnaJ_domain"/>
</dbReference>
<dbReference type="InterPro" id="IPR036869">
    <property type="entry name" value="J_dom_sf"/>
</dbReference>
<dbReference type="AlphaFoldDB" id="A0A0D1KES9"/>
<protein>
    <recommendedName>
        <fullName evidence="5">J domain-containing protein</fullName>
    </recommendedName>
</protein>
<name>A0A0D1KES9_9LACO</name>
<reference evidence="3 4" key="1">
    <citation type="journal article" date="2015" name="Microbiology (Mosc.)">
        <title>Genomics of the Weissella cibaria species with an examination of its metabolic traits.</title>
        <authorList>
            <person name="Lynch K.M."/>
            <person name="Lucid A."/>
            <person name="Arendt E.K."/>
            <person name="Sleator R.D."/>
            <person name="Lucey B."/>
            <person name="Coffey A."/>
        </authorList>
    </citation>
    <scope>NUCLEOTIDE SEQUENCE [LARGE SCALE GENOMIC DNA]</scope>
    <source>
        <strain evidence="3 4">AB3b</strain>
    </source>
</reference>
<evidence type="ECO:0000313" key="3">
    <source>
        <dbReference type="EMBL" id="KIU23434.1"/>
    </source>
</evidence>
<evidence type="ECO:0000313" key="4">
    <source>
        <dbReference type="Proteomes" id="UP000032289"/>
    </source>
</evidence>
<dbReference type="CDD" id="cd06257">
    <property type="entry name" value="DnaJ"/>
    <property type="match status" value="1"/>
</dbReference>
<dbReference type="EMBL" id="JWHT01000034">
    <property type="protein sequence ID" value="KIU23434.1"/>
    <property type="molecule type" value="Genomic_DNA"/>
</dbReference>